<dbReference type="eggNOG" id="COG1680">
    <property type="taxonomic scope" value="Bacteria"/>
</dbReference>
<dbReference type="PANTHER" id="PTHR46825:SF9">
    <property type="entry name" value="BETA-LACTAMASE-RELATED DOMAIN-CONTAINING PROTEIN"/>
    <property type="match status" value="1"/>
</dbReference>
<dbReference type="Proteomes" id="UP000007883">
    <property type="component" value="Chromosome"/>
</dbReference>
<dbReference type="InterPro" id="IPR001466">
    <property type="entry name" value="Beta-lactam-related"/>
</dbReference>
<dbReference type="InterPro" id="IPR050491">
    <property type="entry name" value="AmpC-like"/>
</dbReference>
<dbReference type="AlphaFoldDB" id="I0HQG5"/>
<dbReference type="HOGENOM" id="CLU_020027_0_5_4"/>
<sequence length="366" mass="40466">MHAGPLARAGSTAAAILRRMSLDLPRLLDRFDAAIVTLRAQHAPDGPGFAIALSVDGEALRRVQHGMAHLEWPQPVAGDTRFYLASESKPWVAALVMQAVADGRVTLDDDLRTRLPALAGCSRPVRLGHLLRHTSGIDDYLYLWGLQLGHDEHDLVSQAQALELIRRAGDLDFDPGSRHDYSNSNYVLLADWLERDAGLPLDEIARRRFFEPWGLHDTSFERDPRRVLPRRARSYRHDPARGWQDLPVHLASWGDGGLWSTPDDLLRAETHWLDDWRRHGEASLLARCSADDGGRFGPAEAMYRFGLEVVPREGGRLMFHGGAFAGFSSLVLRGLDEGWALVVLANGEGFDASASGWVERLLGGGG</sequence>
<proteinExistence type="predicted"/>
<dbReference type="STRING" id="983917.RGE_19110"/>
<dbReference type="KEGG" id="rge:RGE_19110"/>
<dbReference type="SUPFAM" id="SSF56601">
    <property type="entry name" value="beta-lactamase/transpeptidase-like"/>
    <property type="match status" value="1"/>
</dbReference>
<dbReference type="PATRIC" id="fig|983917.3.peg.1844"/>
<evidence type="ECO:0000313" key="3">
    <source>
        <dbReference type="Proteomes" id="UP000007883"/>
    </source>
</evidence>
<dbReference type="InterPro" id="IPR012338">
    <property type="entry name" value="Beta-lactam/transpept-like"/>
</dbReference>
<name>I0HQG5_RUBGI</name>
<evidence type="ECO:0000313" key="2">
    <source>
        <dbReference type="EMBL" id="BAL95252.1"/>
    </source>
</evidence>
<protein>
    <submittedName>
        <fullName evidence="2">Putative S12 family peptidase</fullName>
    </submittedName>
</protein>
<dbReference type="Pfam" id="PF00144">
    <property type="entry name" value="Beta-lactamase"/>
    <property type="match status" value="1"/>
</dbReference>
<reference evidence="2 3" key="1">
    <citation type="journal article" date="2012" name="J. Bacteriol.">
        <title>Complete genome sequence of phototrophic betaproteobacterium Rubrivivax gelatinosus IL144.</title>
        <authorList>
            <person name="Nagashima S."/>
            <person name="Kamimura A."/>
            <person name="Shimizu T."/>
            <person name="Nakamura-isaki S."/>
            <person name="Aono E."/>
            <person name="Sakamoto K."/>
            <person name="Ichikawa N."/>
            <person name="Nakazawa H."/>
            <person name="Sekine M."/>
            <person name="Yamazaki S."/>
            <person name="Fujita N."/>
            <person name="Shimada K."/>
            <person name="Hanada S."/>
            <person name="Nagashima K.V.P."/>
        </authorList>
    </citation>
    <scope>NUCLEOTIDE SEQUENCE [LARGE SCALE GENOMIC DNA]</scope>
    <source>
        <strain evidence="3">NBRC 100245 / IL144</strain>
    </source>
</reference>
<dbReference type="EMBL" id="AP012320">
    <property type="protein sequence ID" value="BAL95252.1"/>
    <property type="molecule type" value="Genomic_DNA"/>
</dbReference>
<gene>
    <name evidence="2" type="ordered locus">RGE_19110</name>
</gene>
<dbReference type="Gene3D" id="3.40.710.10">
    <property type="entry name" value="DD-peptidase/beta-lactamase superfamily"/>
    <property type="match status" value="1"/>
</dbReference>
<keyword evidence="3" id="KW-1185">Reference proteome</keyword>
<dbReference type="PANTHER" id="PTHR46825">
    <property type="entry name" value="D-ALANYL-D-ALANINE-CARBOXYPEPTIDASE/ENDOPEPTIDASE AMPH"/>
    <property type="match status" value="1"/>
</dbReference>
<feature type="domain" description="Beta-lactamase-related" evidence="1">
    <location>
        <begin position="44"/>
        <end position="352"/>
    </location>
</feature>
<evidence type="ECO:0000259" key="1">
    <source>
        <dbReference type="Pfam" id="PF00144"/>
    </source>
</evidence>
<organism evidence="2 3">
    <name type="scientific">Rubrivivax gelatinosus (strain NBRC 100245 / IL144)</name>
    <dbReference type="NCBI Taxonomy" id="983917"/>
    <lineage>
        <taxon>Bacteria</taxon>
        <taxon>Pseudomonadati</taxon>
        <taxon>Pseudomonadota</taxon>
        <taxon>Betaproteobacteria</taxon>
        <taxon>Burkholderiales</taxon>
        <taxon>Sphaerotilaceae</taxon>
        <taxon>Rubrivivax</taxon>
    </lineage>
</organism>
<accession>I0HQG5</accession>